<dbReference type="SUPFAM" id="SSF53448">
    <property type="entry name" value="Nucleotide-diphospho-sugar transferases"/>
    <property type="match status" value="1"/>
</dbReference>
<dbReference type="NCBIfam" id="TIGR00453">
    <property type="entry name" value="ispD"/>
    <property type="match status" value="1"/>
</dbReference>
<comment type="catalytic activity">
    <reaction evidence="1 7">
        <text>2-C-methyl-D-erythritol 4-phosphate + CTP + H(+) = 4-CDP-2-C-methyl-D-erythritol + diphosphate</text>
        <dbReference type="Rhea" id="RHEA:13429"/>
        <dbReference type="ChEBI" id="CHEBI:15378"/>
        <dbReference type="ChEBI" id="CHEBI:33019"/>
        <dbReference type="ChEBI" id="CHEBI:37563"/>
        <dbReference type="ChEBI" id="CHEBI:57823"/>
        <dbReference type="ChEBI" id="CHEBI:58262"/>
        <dbReference type="EC" id="2.7.7.60"/>
    </reaction>
</comment>
<evidence type="ECO:0000256" key="4">
    <source>
        <dbReference type="ARBA" id="ARBA00022679"/>
    </source>
</evidence>
<dbReference type="Proteomes" id="UP000008701">
    <property type="component" value="Chromosome"/>
</dbReference>
<sequence length="251" mass="28052">MTIQAVAIIAASGIGKRMQLKGGVSKQMLQIAGYPVIYHTLKAFENASTIKEIYIATKKEAIASLEELVKASGFKKVKRVIEGGLERQDSVNNCIKAIEQEIRSSAQVPDVIMVHDGARPFIQSHEIDEIACLTIEHGACVPANRPKDTIKHIGSHPGFFGETLDRSKLLQVQTPQSFLSRLLIQAHEQAELEQWYATDDAALVERFFPEQNIRILETGYHNIKITTPEDIRLAEAIYNGMTEKIEEEEKN</sequence>
<evidence type="ECO:0000256" key="7">
    <source>
        <dbReference type="HAMAP-Rule" id="MF_00108"/>
    </source>
</evidence>
<dbReference type="FunFam" id="3.90.550.10:FF:000003">
    <property type="entry name" value="2-C-methyl-D-erythritol 4-phosphate cytidylyltransferase"/>
    <property type="match status" value="1"/>
</dbReference>
<evidence type="ECO:0000256" key="3">
    <source>
        <dbReference type="ARBA" id="ARBA00009789"/>
    </source>
</evidence>
<dbReference type="eggNOG" id="COG1211">
    <property type="taxonomic scope" value="Bacteria"/>
</dbReference>
<keyword evidence="4 7" id="KW-0808">Transferase</keyword>
<evidence type="ECO:0000256" key="1">
    <source>
        <dbReference type="ARBA" id="ARBA00001282"/>
    </source>
</evidence>
<proteinExistence type="inferred from homology"/>
<dbReference type="PANTHER" id="PTHR32125:SF4">
    <property type="entry name" value="2-C-METHYL-D-ERYTHRITOL 4-PHOSPHATE CYTIDYLYLTRANSFERASE, CHLOROPLASTIC"/>
    <property type="match status" value="1"/>
</dbReference>
<evidence type="ECO:0000256" key="5">
    <source>
        <dbReference type="ARBA" id="ARBA00022695"/>
    </source>
</evidence>
<comment type="function">
    <text evidence="7">Catalyzes the formation of 4-diphosphocytidyl-2-C-methyl-D-erythritol from CTP and 2-C-methyl-D-erythritol 4-phosphate (MEP).</text>
</comment>
<protein>
    <recommendedName>
        <fullName evidence="7">2-C-methyl-D-erythritol 4-phosphate cytidylyltransferase</fullName>
        <ecNumber evidence="7">2.7.7.60</ecNumber>
    </recommendedName>
    <alternativeName>
        <fullName evidence="7">4-diphosphocytidyl-2C-methyl-D-erythritol synthase</fullName>
    </alternativeName>
    <alternativeName>
        <fullName evidence="7">MEP cytidylyltransferase</fullName>
        <shortName evidence="7">MCT</shortName>
    </alternativeName>
</protein>
<feature type="site" description="Positions MEP for the nucleophilic attack" evidence="7">
    <location>
        <position position="166"/>
    </location>
</feature>
<comment type="pathway">
    <text evidence="2 7">Isoprenoid biosynthesis; isopentenyl diphosphate biosynthesis via DXP pathway; isopentenyl diphosphate from 1-deoxy-D-xylulose 5-phosphate: step 2/6.</text>
</comment>
<dbReference type="Pfam" id="PF01128">
    <property type="entry name" value="IspD"/>
    <property type="match status" value="1"/>
</dbReference>
<dbReference type="EC" id="2.7.7.60" evidence="7"/>
<evidence type="ECO:0000313" key="8">
    <source>
        <dbReference type="EMBL" id="ABL65663.1"/>
    </source>
</evidence>
<dbReference type="Gene3D" id="3.90.550.10">
    <property type="entry name" value="Spore Coat Polysaccharide Biosynthesis Protein SpsA, Chain A"/>
    <property type="match status" value="1"/>
</dbReference>
<keyword evidence="6 7" id="KW-0414">Isoprene biosynthesis</keyword>
<dbReference type="KEGG" id="cph:Cpha266_1642"/>
<evidence type="ECO:0000256" key="2">
    <source>
        <dbReference type="ARBA" id="ARBA00004787"/>
    </source>
</evidence>
<dbReference type="InterPro" id="IPR050088">
    <property type="entry name" value="IspD/TarI_cytidylyltransf_bact"/>
</dbReference>
<dbReference type="AlphaFoldDB" id="A1BGY6"/>
<reference evidence="8 9" key="1">
    <citation type="submission" date="2006-12" db="EMBL/GenBank/DDBJ databases">
        <title>Complete sequence of Chlorobium phaeobacteroides DSM 266.</title>
        <authorList>
            <consortium name="US DOE Joint Genome Institute"/>
            <person name="Copeland A."/>
            <person name="Lucas S."/>
            <person name="Lapidus A."/>
            <person name="Barry K."/>
            <person name="Detter J.C."/>
            <person name="Glavina del Rio T."/>
            <person name="Hammon N."/>
            <person name="Israni S."/>
            <person name="Pitluck S."/>
            <person name="Goltsman E."/>
            <person name="Schmutz J."/>
            <person name="Larimer F."/>
            <person name="Land M."/>
            <person name="Hauser L."/>
            <person name="Mikhailova N."/>
            <person name="Li T."/>
            <person name="Overmann J."/>
            <person name="Bryant D.A."/>
            <person name="Richardson P."/>
        </authorList>
    </citation>
    <scope>NUCLEOTIDE SEQUENCE [LARGE SCALE GENOMIC DNA]</scope>
    <source>
        <strain evidence="8 9">DSM 266</strain>
    </source>
</reference>
<dbReference type="UniPathway" id="UPA00056">
    <property type="reaction ID" value="UER00093"/>
</dbReference>
<dbReference type="InterPro" id="IPR001228">
    <property type="entry name" value="IspD"/>
</dbReference>
<dbReference type="EMBL" id="CP000492">
    <property type="protein sequence ID" value="ABL65663.1"/>
    <property type="molecule type" value="Genomic_DNA"/>
</dbReference>
<keyword evidence="5 7" id="KW-0548">Nucleotidyltransferase</keyword>
<dbReference type="HOGENOM" id="CLU_061281_2_2_10"/>
<feature type="site" description="Transition state stabilizer" evidence="7">
    <location>
        <position position="26"/>
    </location>
</feature>
<keyword evidence="9" id="KW-1185">Reference proteome</keyword>
<dbReference type="GO" id="GO:0050518">
    <property type="term" value="F:2-C-methyl-D-erythritol 4-phosphate cytidylyltransferase activity"/>
    <property type="evidence" value="ECO:0007669"/>
    <property type="project" value="UniProtKB-UniRule"/>
</dbReference>
<dbReference type="PANTHER" id="PTHR32125">
    <property type="entry name" value="2-C-METHYL-D-ERYTHRITOL 4-PHOSPHATE CYTIDYLYLTRANSFERASE, CHLOROPLASTIC"/>
    <property type="match status" value="1"/>
</dbReference>
<dbReference type="PROSITE" id="PS01295">
    <property type="entry name" value="ISPD"/>
    <property type="match status" value="1"/>
</dbReference>
<dbReference type="CDD" id="cd02516">
    <property type="entry name" value="CDP-ME_synthetase"/>
    <property type="match status" value="1"/>
</dbReference>
<dbReference type="GO" id="GO:0019288">
    <property type="term" value="P:isopentenyl diphosphate biosynthetic process, methylerythritol 4-phosphate pathway"/>
    <property type="evidence" value="ECO:0007669"/>
    <property type="project" value="UniProtKB-UniRule"/>
</dbReference>
<evidence type="ECO:0000313" key="9">
    <source>
        <dbReference type="Proteomes" id="UP000008701"/>
    </source>
</evidence>
<name>A1BGY6_CHLPD</name>
<dbReference type="InterPro" id="IPR034683">
    <property type="entry name" value="IspD/TarI"/>
</dbReference>
<organism evidence="8 9">
    <name type="scientific">Chlorobium phaeobacteroides (strain DSM 266 / SMG 266 / 2430)</name>
    <dbReference type="NCBI Taxonomy" id="290317"/>
    <lineage>
        <taxon>Bacteria</taxon>
        <taxon>Pseudomonadati</taxon>
        <taxon>Chlorobiota</taxon>
        <taxon>Chlorobiia</taxon>
        <taxon>Chlorobiales</taxon>
        <taxon>Chlorobiaceae</taxon>
        <taxon>Chlorobium/Pelodictyon group</taxon>
        <taxon>Chlorobium</taxon>
    </lineage>
</organism>
<evidence type="ECO:0000256" key="6">
    <source>
        <dbReference type="ARBA" id="ARBA00023229"/>
    </source>
</evidence>
<comment type="similarity">
    <text evidence="3 7">Belongs to the IspD/TarI cytidylyltransferase family. IspD subfamily.</text>
</comment>
<feature type="site" description="Transition state stabilizer" evidence="7">
    <location>
        <position position="17"/>
    </location>
</feature>
<dbReference type="InterPro" id="IPR029044">
    <property type="entry name" value="Nucleotide-diphossugar_trans"/>
</dbReference>
<dbReference type="InterPro" id="IPR018294">
    <property type="entry name" value="ISPD_synthase_CS"/>
</dbReference>
<dbReference type="HAMAP" id="MF_00108">
    <property type="entry name" value="IspD"/>
    <property type="match status" value="1"/>
</dbReference>
<feature type="site" description="Positions MEP for the nucleophilic attack" evidence="7">
    <location>
        <position position="224"/>
    </location>
</feature>
<gene>
    <name evidence="7" type="primary">ispD</name>
    <name evidence="8" type="ordered locus">Cpha266_1642</name>
</gene>
<dbReference type="STRING" id="290317.Cpha266_1642"/>
<accession>A1BGY6</accession>